<keyword evidence="15" id="KW-0969">Cilium</keyword>
<evidence type="ECO:0000256" key="8">
    <source>
        <dbReference type="ARBA" id="ARBA00022927"/>
    </source>
</evidence>
<sequence>MAEESENGQEKTEQPTPKRLQDAKKKGQIPRSRELTTTLLMLFAALGMLMFGGYMGEGIVGLLEWSFQPGREEIFDPKEPIARVHEALGRGLLIVAPFAGLMMLVALIGPVALGGWTFSAQPMIPKPEKMNPVKGIKRIFGPKALIELAKGIAKILVVGSVAALFFYLFQQELRSLALAPLQSAMAHAIELFFIAFFILAASLIVVVAVDVPYQLWDHQKKLRMTRQEVKDEFKQTEGKPEVKGKIRQLQREAAQRRMMEKVPEADVVVTNPTHYSVALQYDQLKMRAPRVIALGKDQVALRIREIASENGIPLFEAPPLARALYHTTDIDQEIPAGLYMAVAQVLAYIYQLRAARGGQGEAPRRPAPDIPEEFRPYADKGAPDSGASER</sequence>
<evidence type="ECO:0000256" key="6">
    <source>
        <dbReference type="ARBA" id="ARBA00022692"/>
    </source>
</evidence>
<evidence type="ECO:0000256" key="2">
    <source>
        <dbReference type="ARBA" id="ARBA00010690"/>
    </source>
</evidence>
<dbReference type="InterPro" id="IPR029025">
    <property type="entry name" value="T3SS_substrate_exporter_C"/>
</dbReference>
<protein>
    <recommendedName>
        <fullName evidence="3 13">Flagellar biosynthetic protein FlhB</fullName>
    </recommendedName>
</protein>
<dbReference type="NCBIfam" id="TIGR00328">
    <property type="entry name" value="flhB"/>
    <property type="match status" value="1"/>
</dbReference>
<keyword evidence="15" id="KW-0966">Cell projection</keyword>
<feature type="region of interest" description="Disordered" evidence="14">
    <location>
        <begin position="1"/>
        <end position="29"/>
    </location>
</feature>
<dbReference type="PRINTS" id="PR00950">
    <property type="entry name" value="TYPE3IMSPROT"/>
</dbReference>
<feature type="region of interest" description="Disordered" evidence="14">
    <location>
        <begin position="357"/>
        <end position="390"/>
    </location>
</feature>
<keyword evidence="9 13" id="KW-1133">Transmembrane helix</keyword>
<keyword evidence="8 13" id="KW-0653">Protein transport</keyword>
<evidence type="ECO:0000313" key="16">
    <source>
        <dbReference type="Proteomes" id="UP000275461"/>
    </source>
</evidence>
<evidence type="ECO:0000256" key="11">
    <source>
        <dbReference type="ARBA" id="ARBA00023225"/>
    </source>
</evidence>
<dbReference type="OrthoDB" id="9807950at2"/>
<dbReference type="EMBL" id="RCDA01000002">
    <property type="protein sequence ID" value="RLK48739.1"/>
    <property type="molecule type" value="Genomic_DNA"/>
</dbReference>
<reference evidence="15 16" key="1">
    <citation type="submission" date="2018-10" db="EMBL/GenBank/DDBJ databases">
        <title>Genomic Encyclopedia of Type Strains, Phase IV (KMG-IV): sequencing the most valuable type-strain genomes for metagenomic binning, comparative biology and taxonomic classification.</title>
        <authorList>
            <person name="Goeker M."/>
        </authorList>
    </citation>
    <scope>NUCLEOTIDE SEQUENCE [LARGE SCALE GENOMIC DNA]</scope>
    <source>
        <strain evidence="15 16">DSM 12769</strain>
    </source>
</reference>
<dbReference type="Pfam" id="PF01312">
    <property type="entry name" value="Bac_export_2"/>
    <property type="match status" value="1"/>
</dbReference>
<evidence type="ECO:0000256" key="13">
    <source>
        <dbReference type="RuleBase" id="RU364091"/>
    </source>
</evidence>
<organism evidence="15 16">
    <name type="scientific">Alkalispirillum mobile</name>
    <dbReference type="NCBI Taxonomy" id="85925"/>
    <lineage>
        <taxon>Bacteria</taxon>
        <taxon>Pseudomonadati</taxon>
        <taxon>Pseudomonadota</taxon>
        <taxon>Gammaproteobacteria</taxon>
        <taxon>Chromatiales</taxon>
        <taxon>Ectothiorhodospiraceae</taxon>
        <taxon>Alkalispirillum</taxon>
    </lineage>
</organism>
<evidence type="ECO:0000256" key="10">
    <source>
        <dbReference type="ARBA" id="ARBA00023136"/>
    </source>
</evidence>
<evidence type="ECO:0000256" key="5">
    <source>
        <dbReference type="ARBA" id="ARBA00022475"/>
    </source>
</evidence>
<evidence type="ECO:0000256" key="12">
    <source>
        <dbReference type="ARBA" id="ARBA00025078"/>
    </source>
</evidence>
<dbReference type="GO" id="GO:0009306">
    <property type="term" value="P:protein secretion"/>
    <property type="evidence" value="ECO:0007669"/>
    <property type="project" value="InterPro"/>
</dbReference>
<dbReference type="RefSeq" id="WP_121442380.1">
    <property type="nucleotide sequence ID" value="NZ_RCDA01000002.1"/>
</dbReference>
<keyword evidence="16" id="KW-1185">Reference proteome</keyword>
<keyword evidence="5 13" id="KW-1003">Cell membrane</keyword>
<gene>
    <name evidence="13" type="primary">flhB</name>
    <name evidence="15" type="ORF">DFR31_1850</name>
</gene>
<name>A0A498C0V4_9GAMM</name>
<dbReference type="GO" id="GO:0044780">
    <property type="term" value="P:bacterial-type flagellum assembly"/>
    <property type="evidence" value="ECO:0007669"/>
    <property type="project" value="InterPro"/>
</dbReference>
<comment type="caution">
    <text evidence="15">The sequence shown here is derived from an EMBL/GenBank/DDBJ whole genome shotgun (WGS) entry which is preliminary data.</text>
</comment>
<keyword evidence="10 13" id="KW-0472">Membrane</keyword>
<keyword evidence="6 13" id="KW-0812">Transmembrane</keyword>
<comment type="function">
    <text evidence="12 13">Required for formation of the rod structure in the basal body of the flagellar apparatus. Together with FliI and FliH, may constitute the export apparatus of flagellin.</text>
</comment>
<feature type="compositionally biased region" description="Basic and acidic residues" evidence="14">
    <location>
        <begin position="362"/>
        <end position="390"/>
    </location>
</feature>
<feature type="transmembrane region" description="Helical" evidence="13">
    <location>
        <begin position="35"/>
        <end position="55"/>
    </location>
</feature>
<evidence type="ECO:0000256" key="9">
    <source>
        <dbReference type="ARBA" id="ARBA00022989"/>
    </source>
</evidence>
<evidence type="ECO:0000256" key="4">
    <source>
        <dbReference type="ARBA" id="ARBA00022448"/>
    </source>
</evidence>
<comment type="subcellular location">
    <subcellularLocation>
        <location evidence="1">Cell membrane</location>
        <topology evidence="1">Multi-pass membrane protein</topology>
    </subcellularLocation>
</comment>
<evidence type="ECO:0000256" key="7">
    <source>
        <dbReference type="ARBA" id="ARBA00022795"/>
    </source>
</evidence>
<keyword evidence="11 13" id="KW-1006">Bacterial flagellum protein export</keyword>
<dbReference type="InterPro" id="IPR006135">
    <property type="entry name" value="T3SS_substrate_exporter"/>
</dbReference>
<dbReference type="PANTHER" id="PTHR30531">
    <property type="entry name" value="FLAGELLAR BIOSYNTHETIC PROTEIN FLHB"/>
    <property type="match status" value="1"/>
</dbReference>
<feature type="transmembrane region" description="Helical" evidence="13">
    <location>
        <begin position="189"/>
        <end position="216"/>
    </location>
</feature>
<accession>A0A498C0V4</accession>
<keyword evidence="15" id="KW-0282">Flagellum</keyword>
<dbReference type="Gene3D" id="3.40.1690.10">
    <property type="entry name" value="secretion proteins EscU"/>
    <property type="match status" value="1"/>
</dbReference>
<comment type="similarity">
    <text evidence="2 13">Belongs to the type III secretion exporter family.</text>
</comment>
<evidence type="ECO:0000313" key="15">
    <source>
        <dbReference type="EMBL" id="RLK48739.1"/>
    </source>
</evidence>
<dbReference type="Gene3D" id="6.10.250.2080">
    <property type="match status" value="1"/>
</dbReference>
<evidence type="ECO:0000256" key="3">
    <source>
        <dbReference type="ARBA" id="ARBA00021622"/>
    </source>
</evidence>
<dbReference type="GO" id="GO:0005886">
    <property type="term" value="C:plasma membrane"/>
    <property type="evidence" value="ECO:0007669"/>
    <property type="project" value="UniProtKB-SubCell"/>
</dbReference>
<proteinExistence type="inferred from homology"/>
<dbReference type="PANTHER" id="PTHR30531:SF12">
    <property type="entry name" value="FLAGELLAR BIOSYNTHETIC PROTEIN FLHB"/>
    <property type="match status" value="1"/>
</dbReference>
<dbReference type="FunFam" id="3.40.1690.10:FF:000001">
    <property type="entry name" value="Flagellar biosynthetic protein FlhB"/>
    <property type="match status" value="1"/>
</dbReference>
<evidence type="ECO:0000256" key="1">
    <source>
        <dbReference type="ARBA" id="ARBA00004651"/>
    </source>
</evidence>
<dbReference type="InterPro" id="IPR006136">
    <property type="entry name" value="FlhB"/>
</dbReference>
<dbReference type="AlphaFoldDB" id="A0A498C0V4"/>
<keyword evidence="7 13" id="KW-1005">Bacterial flagellum biogenesis</keyword>
<dbReference type="SUPFAM" id="SSF160544">
    <property type="entry name" value="EscU C-terminal domain-like"/>
    <property type="match status" value="1"/>
</dbReference>
<evidence type="ECO:0000256" key="14">
    <source>
        <dbReference type="SAM" id="MobiDB-lite"/>
    </source>
</evidence>
<keyword evidence="4 13" id="KW-0813">Transport</keyword>
<feature type="transmembrane region" description="Helical" evidence="13">
    <location>
        <begin position="151"/>
        <end position="169"/>
    </location>
</feature>
<feature type="transmembrane region" description="Helical" evidence="13">
    <location>
        <begin position="92"/>
        <end position="116"/>
    </location>
</feature>
<dbReference type="Proteomes" id="UP000275461">
    <property type="component" value="Unassembled WGS sequence"/>
</dbReference>